<comment type="caution">
    <text evidence="2">The sequence shown here is derived from an EMBL/GenBank/DDBJ whole genome shotgun (WGS) entry which is preliminary data.</text>
</comment>
<dbReference type="OrthoDB" id="3261737at2759"/>
<evidence type="ECO:0000313" key="3">
    <source>
        <dbReference type="Proteomes" id="UP000288716"/>
    </source>
</evidence>
<dbReference type="Proteomes" id="UP000288716">
    <property type="component" value="Unassembled WGS sequence"/>
</dbReference>
<reference evidence="2 3" key="1">
    <citation type="journal article" date="2018" name="Gigascience">
        <title>Genomes of trombidid mites reveal novel predicted allergens and laterally-transferred genes associated with secondary metabolism.</title>
        <authorList>
            <person name="Dong X."/>
            <person name="Chaisiri K."/>
            <person name="Xia D."/>
            <person name="Armstrong S.D."/>
            <person name="Fang Y."/>
            <person name="Donnelly M.J."/>
            <person name="Kadowaki T."/>
            <person name="McGarry J.W."/>
            <person name="Darby A.C."/>
            <person name="Makepeace B.L."/>
        </authorList>
    </citation>
    <scope>NUCLEOTIDE SEQUENCE [LARGE SCALE GENOMIC DNA]</scope>
    <source>
        <strain evidence="2">UoL-UT</strain>
    </source>
</reference>
<dbReference type="STRING" id="299467.A0A443S4S4"/>
<dbReference type="VEuPathDB" id="VectorBase:LDEU009513"/>
<dbReference type="SUPFAM" id="SSF56059">
    <property type="entry name" value="Glutathione synthetase ATP-binding domain-like"/>
    <property type="match status" value="1"/>
</dbReference>
<feature type="domain" description="ATP-citrate synthase ATP-grasp" evidence="1">
    <location>
        <begin position="2"/>
        <end position="202"/>
    </location>
</feature>
<dbReference type="AlphaFoldDB" id="A0A443S4S4"/>
<evidence type="ECO:0000313" key="2">
    <source>
        <dbReference type="EMBL" id="RWS22527.1"/>
    </source>
</evidence>
<name>A0A443S4S4_9ACAR</name>
<accession>A0A443S4S4</accession>
<keyword evidence="3" id="KW-1185">Reference proteome</keyword>
<sequence length="203" mass="23116">MSAKAISEASGKRLLNNFLNGTAEVSHYVSVDESTSLDSLVAQHPWLKQQRLVVKPDQLIKRRGKLGLILVNADIDAVKNWISERISKNIQIGRSNGKLRNFIIEPFVPHKSEEEYYVCIHSHRNGDTILFHHEGGVEIGDVDSKALKLEIEVDETPDYNKIKTQLLKNVPEVKKDLVCKFIAQLYKVYVDLYFTYLEINPLG</sequence>
<organism evidence="2 3">
    <name type="scientific">Leptotrombidium deliense</name>
    <dbReference type="NCBI Taxonomy" id="299467"/>
    <lineage>
        <taxon>Eukaryota</taxon>
        <taxon>Metazoa</taxon>
        <taxon>Ecdysozoa</taxon>
        <taxon>Arthropoda</taxon>
        <taxon>Chelicerata</taxon>
        <taxon>Arachnida</taxon>
        <taxon>Acari</taxon>
        <taxon>Acariformes</taxon>
        <taxon>Trombidiformes</taxon>
        <taxon>Prostigmata</taxon>
        <taxon>Anystina</taxon>
        <taxon>Parasitengona</taxon>
        <taxon>Trombiculoidea</taxon>
        <taxon>Trombiculidae</taxon>
        <taxon>Leptotrombidium</taxon>
    </lineage>
</organism>
<gene>
    <name evidence="2" type="ORF">B4U80_02346</name>
</gene>
<dbReference type="Gene3D" id="3.30.470.110">
    <property type="match status" value="1"/>
</dbReference>
<dbReference type="Pfam" id="PF24948">
    <property type="entry name" value="Citrate_synth_N"/>
    <property type="match status" value="1"/>
</dbReference>
<dbReference type="InterPro" id="IPR056749">
    <property type="entry name" value="Citrate_synth_N"/>
</dbReference>
<evidence type="ECO:0000259" key="1">
    <source>
        <dbReference type="Pfam" id="PF24948"/>
    </source>
</evidence>
<dbReference type="EMBL" id="NCKV01008520">
    <property type="protein sequence ID" value="RWS22527.1"/>
    <property type="molecule type" value="Genomic_DNA"/>
</dbReference>
<protein>
    <submittedName>
        <fullName evidence="2">ATP-citrate synthase-like protein</fullName>
    </submittedName>
</protein>
<proteinExistence type="predicted"/>